<comment type="caution">
    <text evidence="5">The sequence shown here is derived from an EMBL/GenBank/DDBJ whole genome shotgun (WGS) entry which is preliminary data.</text>
</comment>
<dbReference type="AlphaFoldDB" id="A0A0H2MMG5"/>
<keyword evidence="2" id="KW-0436">Ligase</keyword>
<keyword evidence="6" id="KW-1185">Reference proteome</keyword>
<dbReference type="GO" id="GO:0005524">
    <property type="term" value="F:ATP binding"/>
    <property type="evidence" value="ECO:0007669"/>
    <property type="project" value="UniProtKB-UniRule"/>
</dbReference>
<dbReference type="PANTHER" id="PTHR23132:SF23">
    <property type="entry name" value="D-ALANINE--D-ALANINE LIGASE B"/>
    <property type="match status" value="1"/>
</dbReference>
<evidence type="ECO:0000259" key="4">
    <source>
        <dbReference type="PROSITE" id="PS50975"/>
    </source>
</evidence>
<dbReference type="EMBL" id="LAQL01000003">
    <property type="protein sequence ID" value="KLN61907.1"/>
    <property type="molecule type" value="Genomic_DNA"/>
</dbReference>
<evidence type="ECO:0000256" key="1">
    <source>
        <dbReference type="ARBA" id="ARBA00010871"/>
    </source>
</evidence>
<evidence type="ECO:0000313" key="6">
    <source>
        <dbReference type="Proteomes" id="UP000035444"/>
    </source>
</evidence>
<dbReference type="InterPro" id="IPR011095">
    <property type="entry name" value="Dala_Dala_lig_C"/>
</dbReference>
<name>A0A0H2MMG5_9PROT</name>
<dbReference type="PROSITE" id="PS50975">
    <property type="entry name" value="ATP_GRASP"/>
    <property type="match status" value="1"/>
</dbReference>
<dbReference type="SUPFAM" id="SSF56059">
    <property type="entry name" value="Glutathione synthetase ATP-binding domain-like"/>
    <property type="match status" value="1"/>
</dbReference>
<dbReference type="GO" id="GO:0046872">
    <property type="term" value="F:metal ion binding"/>
    <property type="evidence" value="ECO:0007669"/>
    <property type="project" value="InterPro"/>
</dbReference>
<reference evidence="5 6" key="1">
    <citation type="submission" date="2015-03" db="EMBL/GenBank/DDBJ databases">
        <title>Genome Sequence of Kiloniella spongiae MEBiC09566, isolated from a marine sponge.</title>
        <authorList>
            <person name="Shao Z."/>
            <person name="Wang L."/>
            <person name="Li X."/>
        </authorList>
    </citation>
    <scope>NUCLEOTIDE SEQUENCE [LARGE SCALE GENOMIC DNA]</scope>
    <source>
        <strain evidence="5 6">MEBiC09566</strain>
    </source>
</reference>
<evidence type="ECO:0000313" key="5">
    <source>
        <dbReference type="EMBL" id="KLN61907.1"/>
    </source>
</evidence>
<dbReference type="Gene3D" id="3.30.1490.20">
    <property type="entry name" value="ATP-grasp fold, A domain"/>
    <property type="match status" value="1"/>
</dbReference>
<evidence type="ECO:0000256" key="3">
    <source>
        <dbReference type="PROSITE-ProRule" id="PRU00409"/>
    </source>
</evidence>
<accession>A0A0H2MMG5</accession>
<dbReference type="PANTHER" id="PTHR23132">
    <property type="entry name" value="D-ALANINE--D-ALANINE LIGASE"/>
    <property type="match status" value="1"/>
</dbReference>
<dbReference type="Gene3D" id="3.30.470.20">
    <property type="entry name" value="ATP-grasp fold, B domain"/>
    <property type="match status" value="1"/>
</dbReference>
<comment type="similarity">
    <text evidence="1">Belongs to the D-alanine--D-alanine ligase family.</text>
</comment>
<proteinExistence type="inferred from homology"/>
<organism evidence="5 6">
    <name type="scientific">Kiloniella spongiae</name>
    <dbReference type="NCBI Taxonomy" id="1489064"/>
    <lineage>
        <taxon>Bacteria</taxon>
        <taxon>Pseudomonadati</taxon>
        <taxon>Pseudomonadota</taxon>
        <taxon>Alphaproteobacteria</taxon>
        <taxon>Rhodospirillales</taxon>
        <taxon>Kiloniellaceae</taxon>
        <taxon>Kiloniella</taxon>
    </lineage>
</organism>
<keyword evidence="3" id="KW-0547">Nucleotide-binding</keyword>
<feature type="domain" description="ATP-grasp" evidence="4">
    <location>
        <begin position="105"/>
        <end position="308"/>
    </location>
</feature>
<keyword evidence="3" id="KW-0067">ATP-binding</keyword>
<dbReference type="InterPro" id="IPR011761">
    <property type="entry name" value="ATP-grasp"/>
</dbReference>
<dbReference type="GO" id="GO:0008716">
    <property type="term" value="F:D-alanine-D-alanine ligase activity"/>
    <property type="evidence" value="ECO:0007669"/>
    <property type="project" value="InterPro"/>
</dbReference>
<dbReference type="Proteomes" id="UP000035444">
    <property type="component" value="Unassembled WGS sequence"/>
</dbReference>
<dbReference type="STRING" id="1489064.WH96_03965"/>
<sequence>MAVVATNTEGNKETGFGSIDTCKAFYEALMESYQRVTFHEVATRASLDLIVRERPDLVVLCSKYLPETGGHPKIWFSEYFAAHDIAFTGSDRETLEFDSNKSKAKTVLLNNGIATAKFFLAHPDQFQSEDQLPLPLPLFIKPLDAANGNGIDENSIARDFESYRQKIAELFLAFGAKILVEELLPGREFTVAVLDNRNEATRMVMPLEIIPPENCKGDRTLGCDAKKKNDEVLQLVEEPLVSEIKQLVGKAFSILGAQDFGRIDVKLDALGQPHFIEANLVPGMTPDSSYFPRACILNNTESRIKNDMPTITHSDIARKIVELALNRAYLVSAV</sequence>
<dbReference type="Pfam" id="PF07478">
    <property type="entry name" value="Dala_Dala_lig_C"/>
    <property type="match status" value="1"/>
</dbReference>
<protein>
    <recommendedName>
        <fullName evidence="4">ATP-grasp domain-containing protein</fullName>
    </recommendedName>
</protein>
<dbReference type="InterPro" id="IPR013815">
    <property type="entry name" value="ATP_grasp_subdomain_1"/>
</dbReference>
<evidence type="ECO:0000256" key="2">
    <source>
        <dbReference type="ARBA" id="ARBA00022598"/>
    </source>
</evidence>
<gene>
    <name evidence="5" type="ORF">WH96_03965</name>
</gene>